<organism evidence="2 3">
    <name type="scientific">Fervidobacterium gondwanense DSM 13020</name>
    <dbReference type="NCBI Taxonomy" id="1121883"/>
    <lineage>
        <taxon>Bacteria</taxon>
        <taxon>Thermotogati</taxon>
        <taxon>Thermotogota</taxon>
        <taxon>Thermotogae</taxon>
        <taxon>Thermotogales</taxon>
        <taxon>Fervidobacteriaceae</taxon>
        <taxon>Fervidobacterium</taxon>
    </lineage>
</organism>
<feature type="transmembrane region" description="Helical" evidence="1">
    <location>
        <begin position="34"/>
        <end position="55"/>
    </location>
</feature>
<sequence length="69" mass="8264">MIMFTKGILTIFTWAFILEIIVFIYYLGISPKPVEFYMNLALLIFTVLTLVSLFLRERKKRKKEQDEDN</sequence>
<keyword evidence="1" id="KW-0812">Transmembrane</keyword>
<dbReference type="Proteomes" id="UP000184207">
    <property type="component" value="Unassembled WGS sequence"/>
</dbReference>
<protein>
    <submittedName>
        <fullName evidence="2">Uncharacterized protein</fullName>
    </submittedName>
</protein>
<evidence type="ECO:0000313" key="2">
    <source>
        <dbReference type="EMBL" id="SHN64275.1"/>
    </source>
</evidence>
<accession>A0A1M7T0H6</accession>
<gene>
    <name evidence="2" type="ORF">SAMN02745226_01434</name>
</gene>
<keyword evidence="1" id="KW-0472">Membrane</keyword>
<keyword evidence="3" id="KW-1185">Reference proteome</keyword>
<feature type="transmembrane region" description="Helical" evidence="1">
    <location>
        <begin position="7"/>
        <end position="28"/>
    </location>
</feature>
<evidence type="ECO:0000256" key="1">
    <source>
        <dbReference type="SAM" id="Phobius"/>
    </source>
</evidence>
<keyword evidence="1" id="KW-1133">Transmembrane helix</keyword>
<dbReference type="EMBL" id="FRDJ01000007">
    <property type="protein sequence ID" value="SHN64275.1"/>
    <property type="molecule type" value="Genomic_DNA"/>
</dbReference>
<reference evidence="3" key="1">
    <citation type="submission" date="2016-12" db="EMBL/GenBank/DDBJ databases">
        <authorList>
            <person name="Varghese N."/>
            <person name="Submissions S."/>
        </authorList>
    </citation>
    <scope>NUCLEOTIDE SEQUENCE [LARGE SCALE GENOMIC DNA]</scope>
    <source>
        <strain evidence="3">DSM 13020</strain>
    </source>
</reference>
<name>A0A1M7T0H6_FERGO</name>
<dbReference type="STRING" id="1121883.SAMN02745226_01434"/>
<proteinExistence type="predicted"/>
<evidence type="ECO:0000313" key="3">
    <source>
        <dbReference type="Proteomes" id="UP000184207"/>
    </source>
</evidence>
<dbReference type="AlphaFoldDB" id="A0A1M7T0H6"/>